<feature type="compositionally biased region" description="Polar residues" evidence="1">
    <location>
        <begin position="563"/>
        <end position="628"/>
    </location>
</feature>
<evidence type="ECO:0000313" key="4">
    <source>
        <dbReference type="EMBL" id="MEO1781989.1"/>
    </source>
</evidence>
<feature type="transmembrane region" description="Helical" evidence="2">
    <location>
        <begin position="132"/>
        <end position="150"/>
    </location>
</feature>
<feature type="domain" description="DUF8208" evidence="3">
    <location>
        <begin position="56"/>
        <end position="451"/>
    </location>
</feature>
<dbReference type="EMBL" id="MAEI02000001">
    <property type="protein sequence ID" value="MEO1781989.1"/>
    <property type="molecule type" value="Genomic_DNA"/>
</dbReference>
<evidence type="ECO:0000256" key="1">
    <source>
        <dbReference type="SAM" id="MobiDB-lite"/>
    </source>
</evidence>
<feature type="transmembrane region" description="Helical" evidence="2">
    <location>
        <begin position="102"/>
        <end position="120"/>
    </location>
</feature>
<dbReference type="Proteomes" id="UP001429357">
    <property type="component" value="Unassembled WGS sequence"/>
</dbReference>
<dbReference type="InterPro" id="IPR058521">
    <property type="entry name" value="DUF8208"/>
</dbReference>
<evidence type="ECO:0000313" key="5">
    <source>
        <dbReference type="Proteomes" id="UP001429357"/>
    </source>
</evidence>
<dbReference type="Pfam" id="PF26635">
    <property type="entry name" value="DUF8208"/>
    <property type="match status" value="1"/>
</dbReference>
<feature type="compositionally biased region" description="Polar residues" evidence="1">
    <location>
        <begin position="668"/>
        <end position="694"/>
    </location>
</feature>
<evidence type="ECO:0000259" key="3">
    <source>
        <dbReference type="Pfam" id="PF26635"/>
    </source>
</evidence>
<gene>
    <name evidence="4" type="ORF">BAU18_001582</name>
</gene>
<evidence type="ECO:0000256" key="2">
    <source>
        <dbReference type="SAM" id="Phobius"/>
    </source>
</evidence>
<feature type="compositionally biased region" description="Polar residues" evidence="1">
    <location>
        <begin position="703"/>
        <end position="719"/>
    </location>
</feature>
<sequence length="808" mass="86992">MKYQTFTDLMGVIKDFNNEITKKDATDAALSFYRYWGNYLDTTPAFLTFLMKPVGALAKGLYLVTNSLEHVFNNIFKMLGLFGYLENDTTIIGQFYQGFRTLGIAIFTFLLVARAVSSLLGKRLKYKDVMTHFMLVTLVVAVLPTAVTYISSEMAKDVQTIENVEGENSDTSINFTSLALQPIKNNVVDLKVLIDNDFDTSTFPMDSTGFINPPTADSTPVNKITDDTSKRDTQNFVTNIDFSANFGATDSDLLDKMDEKQDGMKGLFLHLPNSNQTGINSVTEHGFMKSMNSFEPVYLRYRVNWLGMFAQFATLIVLLVMMSVKVVKSIFETVLTAIIAPIQGYTSVESSKKFKELVMTIVGAFAGIFFEIIIMRVTLEVMRDLPTLALSGVSGLDIGFFDGLNMWESCATSIIVYLGVFFGAMQGVTIIERWLGVSTGHSDTAQQLMGGMMMANALGSGFKGVASSALGAGGMAVNVAKNAPKTVGNVSSAAVKGIASTGGGIGGLVDSVKEQGLAGTAKAGISNAASRVGSGIQGVAQKAANSVGSSVDLGHNGVRGALKNNSQPQGTEGNNQQNPETSNSEKTNDSESNPRVNGQGNYGNQANEAEAFQSTNVDQGQESTNIPSVPQPDVELETTSQPGQPGLSQQYQDEGGSSIGNYPEEYIPQSNSQPVENVSGIRESSTGETTNPNQIMGGGIRTGKNSLNDRQQENQSGNKGANGLAYSNLYHSNNTVQKQKQQQQGLSNLSHDTHAAKQQMSHSSSQPTQHFQKANQDFQAMKSKMDMASQKMNGATHSHIKGVEIDDN</sequence>
<feature type="transmembrane region" description="Helical" evidence="2">
    <location>
        <begin position="406"/>
        <end position="425"/>
    </location>
</feature>
<feature type="compositionally biased region" description="Polar residues" evidence="1">
    <location>
        <begin position="745"/>
        <end position="778"/>
    </location>
</feature>
<keyword evidence="2" id="KW-0472">Membrane</keyword>
<keyword evidence="5" id="KW-1185">Reference proteome</keyword>
<reference evidence="5" key="1">
    <citation type="submission" date="2016-06" db="EMBL/GenBank/DDBJ databases">
        <title>Four novel species of enterococci isolated from chicken manure.</title>
        <authorList>
            <person name="Van Tyne D."/>
        </authorList>
    </citation>
    <scope>NUCLEOTIDE SEQUENCE [LARGE SCALE GENOMIC DNA]</scope>
    <source>
        <strain evidence="5">JM9A</strain>
    </source>
</reference>
<organism evidence="4 5">
    <name type="scientific">Enterococcus diestrammenae</name>
    <dbReference type="NCBI Taxonomy" id="1155073"/>
    <lineage>
        <taxon>Bacteria</taxon>
        <taxon>Bacillati</taxon>
        <taxon>Bacillota</taxon>
        <taxon>Bacilli</taxon>
        <taxon>Lactobacillales</taxon>
        <taxon>Enterococcaceae</taxon>
        <taxon>Enterococcus</taxon>
    </lineage>
</organism>
<proteinExistence type="predicted"/>
<feature type="transmembrane region" description="Helical" evidence="2">
    <location>
        <begin position="303"/>
        <end position="324"/>
    </location>
</feature>
<dbReference type="InterPro" id="IPR058066">
    <property type="entry name" value="pXO2-14_N"/>
</dbReference>
<protein>
    <recommendedName>
        <fullName evidence="3">DUF8208 domain-containing protein</fullName>
    </recommendedName>
</protein>
<keyword evidence="2" id="KW-1133">Transmembrane helix</keyword>
<keyword evidence="2" id="KW-0812">Transmembrane</keyword>
<feature type="transmembrane region" description="Helical" evidence="2">
    <location>
        <begin position="357"/>
        <end position="379"/>
    </location>
</feature>
<comment type="caution">
    <text evidence="4">The sequence shown here is derived from an EMBL/GenBank/DDBJ whole genome shotgun (WGS) entry which is preliminary data.</text>
</comment>
<dbReference type="NCBIfam" id="NF045890">
    <property type="entry name" value="conj_pls20_p028"/>
    <property type="match status" value="1"/>
</dbReference>
<feature type="region of interest" description="Disordered" evidence="1">
    <location>
        <begin position="550"/>
        <end position="808"/>
    </location>
</feature>
<reference evidence="4 5" key="2">
    <citation type="submission" date="2024-02" db="EMBL/GenBank/DDBJ databases">
        <title>The Genome Sequence of Enterococcus diestrammenae JM9A.</title>
        <authorList>
            <person name="Earl A."/>
            <person name="Manson A."/>
            <person name="Gilmore M."/>
            <person name="Sanders J."/>
            <person name="Shea T."/>
            <person name="Howe W."/>
            <person name="Livny J."/>
            <person name="Cuomo C."/>
            <person name="Neafsey D."/>
            <person name="Birren B."/>
        </authorList>
    </citation>
    <scope>NUCLEOTIDE SEQUENCE [LARGE SCALE GENOMIC DNA]</scope>
    <source>
        <strain evidence="4 5">JM9A</strain>
    </source>
</reference>
<name>A0ABV0F1R3_9ENTE</name>
<dbReference type="RefSeq" id="WP_161869274.1">
    <property type="nucleotide sequence ID" value="NZ_MAEI02000001.1"/>
</dbReference>
<feature type="compositionally biased region" description="Polar residues" evidence="1">
    <location>
        <begin position="637"/>
        <end position="652"/>
    </location>
</feature>
<accession>A0ABV0F1R3</accession>